<gene>
    <name evidence="4" type="ORF">JBF11_08960</name>
</gene>
<evidence type="ECO:0000256" key="2">
    <source>
        <dbReference type="ARBA" id="ARBA00022833"/>
    </source>
</evidence>
<keyword evidence="2" id="KW-0862">Zinc</keyword>
<dbReference type="Pfam" id="PF00383">
    <property type="entry name" value="dCMP_cyt_deam_1"/>
    <property type="match status" value="1"/>
</dbReference>
<name>A0ABY5Y0G5_9BACT</name>
<dbReference type="EMBL" id="CP065938">
    <property type="protein sequence ID" value="UWX05561.1"/>
    <property type="molecule type" value="Genomic_DNA"/>
</dbReference>
<dbReference type="PANTHER" id="PTHR11079:SF162">
    <property type="entry name" value="RIBOFLAVIN BIOSYNTHESIS PROTEIN PYRD, CHLOROPLASTIC"/>
    <property type="match status" value="1"/>
</dbReference>
<evidence type="ECO:0000313" key="5">
    <source>
        <dbReference type="Proteomes" id="UP001058120"/>
    </source>
</evidence>
<dbReference type="PANTHER" id="PTHR11079">
    <property type="entry name" value="CYTOSINE DEAMINASE FAMILY MEMBER"/>
    <property type="match status" value="1"/>
</dbReference>
<dbReference type="CDD" id="cd01285">
    <property type="entry name" value="nucleoside_deaminase"/>
    <property type="match status" value="1"/>
</dbReference>
<dbReference type="Proteomes" id="UP001058120">
    <property type="component" value="Chromosome"/>
</dbReference>
<evidence type="ECO:0000313" key="4">
    <source>
        <dbReference type="EMBL" id="UWX05561.1"/>
    </source>
</evidence>
<sequence length="191" mass="21443">MLLTVFGNTVTDERFSWVTKEKDIALLRHAIKLGYKAKELGNEPYASVLAGPNGEILEEGLNTCFTDNDPTAHGEMNLVRQAAAKYDPEFLWKCSIYVPGTPCPMCSCAIFFANIGRLVVATSIYDEGTYTTWDVPELRLTPQEIWKKGNKDIVISGPYPELTEECKAKLNGFNPLDYAYYQKTLSSLIKR</sequence>
<dbReference type="RefSeq" id="WP_334315145.1">
    <property type="nucleotide sequence ID" value="NZ_CP065938.1"/>
</dbReference>
<evidence type="ECO:0000259" key="3">
    <source>
        <dbReference type="PROSITE" id="PS51747"/>
    </source>
</evidence>
<keyword evidence="5" id="KW-1185">Reference proteome</keyword>
<feature type="domain" description="CMP/dCMP-type deaminase" evidence="3">
    <location>
        <begin position="21"/>
        <end position="144"/>
    </location>
</feature>
<accession>A0ABY5Y0G5</accession>
<dbReference type="Gene3D" id="3.40.140.10">
    <property type="entry name" value="Cytidine Deaminase, domain 2"/>
    <property type="match status" value="1"/>
</dbReference>
<protein>
    <submittedName>
        <fullName evidence="4">Nucleoside deaminase</fullName>
    </submittedName>
</protein>
<evidence type="ECO:0000256" key="1">
    <source>
        <dbReference type="ARBA" id="ARBA00022723"/>
    </source>
</evidence>
<dbReference type="InterPro" id="IPR016193">
    <property type="entry name" value="Cytidine_deaminase-like"/>
</dbReference>
<organism evidence="4 5">
    <name type="scientific">Taurinivorans muris</name>
    <dbReference type="NCBI Taxonomy" id="2787751"/>
    <lineage>
        <taxon>Bacteria</taxon>
        <taxon>Pseudomonadati</taxon>
        <taxon>Thermodesulfobacteriota</taxon>
        <taxon>Desulfovibrionia</taxon>
        <taxon>Desulfovibrionales</taxon>
        <taxon>Desulfovibrionaceae</taxon>
        <taxon>Taurinivorans</taxon>
    </lineage>
</organism>
<reference evidence="4" key="1">
    <citation type="submission" date="2020-12" db="EMBL/GenBank/DDBJ databases">
        <title>Taurinivorans muris gen. nov., sp. nov., fundamental and realized metabolic niche of a ubiquitous sulfidogenic bacterium in the murine intestine.</title>
        <authorList>
            <person name="Ye H."/>
            <person name="Hanson B.T."/>
            <person name="Loy A."/>
        </authorList>
    </citation>
    <scope>NUCLEOTIDE SEQUENCE</scope>
    <source>
        <strain evidence="4">LT0009</strain>
    </source>
</reference>
<dbReference type="SUPFAM" id="SSF53927">
    <property type="entry name" value="Cytidine deaminase-like"/>
    <property type="match status" value="1"/>
</dbReference>
<dbReference type="InterPro" id="IPR002125">
    <property type="entry name" value="CMP_dCMP_dom"/>
</dbReference>
<dbReference type="PROSITE" id="PS00903">
    <property type="entry name" value="CYT_DCMP_DEAMINASES_1"/>
    <property type="match status" value="1"/>
</dbReference>
<keyword evidence="1" id="KW-0479">Metal-binding</keyword>
<dbReference type="PROSITE" id="PS51747">
    <property type="entry name" value="CYT_DCMP_DEAMINASES_2"/>
    <property type="match status" value="1"/>
</dbReference>
<proteinExistence type="predicted"/>
<dbReference type="InterPro" id="IPR016192">
    <property type="entry name" value="APOBEC/CMP_deaminase_Zn-bd"/>
</dbReference>